<dbReference type="RefSeq" id="XP_035346108.1">
    <property type="nucleotide sequence ID" value="XM_035490215.1"/>
</dbReference>
<feature type="transmembrane region" description="Helical" evidence="1">
    <location>
        <begin position="92"/>
        <end position="114"/>
    </location>
</feature>
<evidence type="ECO:0000256" key="1">
    <source>
        <dbReference type="SAM" id="Phobius"/>
    </source>
</evidence>
<feature type="transmembrane region" description="Helical" evidence="1">
    <location>
        <begin position="202"/>
        <end position="223"/>
    </location>
</feature>
<dbReference type="PANTHER" id="PTHR42029:SF2">
    <property type="entry name" value="WAX SYNTHASE DOMAIN-CONTAINING PROTEIN"/>
    <property type="match status" value="1"/>
</dbReference>
<feature type="transmembrane region" description="Helical" evidence="1">
    <location>
        <begin position="126"/>
        <end position="151"/>
    </location>
</feature>
<evidence type="ECO:0000313" key="2">
    <source>
        <dbReference type="EMBL" id="QKX59931.1"/>
    </source>
</evidence>
<feature type="transmembrane region" description="Helical" evidence="1">
    <location>
        <begin position="171"/>
        <end position="190"/>
    </location>
</feature>
<feature type="transmembrane region" description="Helical" evidence="1">
    <location>
        <begin position="69"/>
        <end position="86"/>
    </location>
</feature>
<dbReference type="PANTHER" id="PTHR42029">
    <property type="entry name" value="AN04G07800"/>
    <property type="match status" value="1"/>
</dbReference>
<sequence length="257" mass="29289">MNNSSIYSKPNVLDHAPFLVKRDVSRPVDDPAALILEAWSQGLMTGSLVIMAAITYVNMRSGVFLHKMILLELILAMPHGTFIFAPEPAYGWYLASTAIGLIISWSLHNVIAWMKNKAFMARWLSLAYIGTIVLVQPYWAVEIFANFAYFNNIDAAFYEKMRPLEALFRDPWWIFTTCNIFWVIKTHYNFGIIELVRESPRFGLMLASMGLSITFLILDILSVTGTLRVTATMGINPFWKVGVFFLFGDVTWTKTTY</sequence>
<dbReference type="KEGG" id="trg:TRUGW13939_07073"/>
<name>A0A7H8R2S6_TALRU</name>
<dbReference type="Proteomes" id="UP000509510">
    <property type="component" value="Chromosome IV"/>
</dbReference>
<accession>A0A7H8R2S6</accession>
<keyword evidence="1" id="KW-0812">Transmembrane</keyword>
<dbReference type="EMBL" id="CP055901">
    <property type="protein sequence ID" value="QKX59931.1"/>
    <property type="molecule type" value="Genomic_DNA"/>
</dbReference>
<protein>
    <submittedName>
        <fullName evidence="2">Uncharacterized protein</fullName>
    </submittedName>
</protein>
<feature type="transmembrane region" description="Helical" evidence="1">
    <location>
        <begin position="38"/>
        <end position="57"/>
    </location>
</feature>
<dbReference type="AlphaFoldDB" id="A0A7H8R2S6"/>
<dbReference type="OrthoDB" id="5420247at2759"/>
<keyword evidence="1" id="KW-0472">Membrane</keyword>
<organism evidence="2 3">
    <name type="scientific">Talaromyces rugulosus</name>
    <name type="common">Penicillium rugulosum</name>
    <dbReference type="NCBI Taxonomy" id="121627"/>
    <lineage>
        <taxon>Eukaryota</taxon>
        <taxon>Fungi</taxon>
        <taxon>Dikarya</taxon>
        <taxon>Ascomycota</taxon>
        <taxon>Pezizomycotina</taxon>
        <taxon>Eurotiomycetes</taxon>
        <taxon>Eurotiomycetidae</taxon>
        <taxon>Eurotiales</taxon>
        <taxon>Trichocomaceae</taxon>
        <taxon>Talaromyces</taxon>
        <taxon>Talaromyces sect. Islandici</taxon>
    </lineage>
</organism>
<evidence type="ECO:0000313" key="3">
    <source>
        <dbReference type="Proteomes" id="UP000509510"/>
    </source>
</evidence>
<keyword evidence="3" id="KW-1185">Reference proteome</keyword>
<reference evidence="3" key="1">
    <citation type="submission" date="2020-06" db="EMBL/GenBank/DDBJ databases">
        <title>A chromosome-scale genome assembly of Talaromyces rugulosus W13939.</title>
        <authorList>
            <person name="Wang B."/>
            <person name="Guo L."/>
            <person name="Ye K."/>
            <person name="Wang L."/>
        </authorList>
    </citation>
    <scope>NUCLEOTIDE SEQUENCE [LARGE SCALE GENOMIC DNA]</scope>
    <source>
        <strain evidence="3">W13939</strain>
    </source>
</reference>
<proteinExistence type="predicted"/>
<gene>
    <name evidence="2" type="ORF">TRUGW13939_07073</name>
</gene>
<dbReference type="GeneID" id="55994566"/>
<keyword evidence="1" id="KW-1133">Transmembrane helix</keyword>